<evidence type="ECO:0000256" key="1">
    <source>
        <dbReference type="SAM" id="SignalP"/>
    </source>
</evidence>
<protein>
    <submittedName>
        <fullName evidence="2">Uncharacterized protein</fullName>
    </submittedName>
</protein>
<dbReference type="AlphaFoldDB" id="A0A4U0X9A0"/>
<evidence type="ECO:0000313" key="2">
    <source>
        <dbReference type="EMBL" id="TKA73174.1"/>
    </source>
</evidence>
<dbReference type="EMBL" id="NAJQ01000275">
    <property type="protein sequence ID" value="TKA73174.1"/>
    <property type="molecule type" value="Genomic_DNA"/>
</dbReference>
<accession>A0A4U0X9A0</accession>
<proteinExistence type="predicted"/>
<name>A0A4U0X9A0_9PEZI</name>
<keyword evidence="3" id="KW-1185">Reference proteome</keyword>
<keyword evidence="1" id="KW-0732">Signal</keyword>
<feature type="chain" id="PRO_5020254988" evidence="1">
    <location>
        <begin position="20"/>
        <end position="105"/>
    </location>
</feature>
<comment type="caution">
    <text evidence="2">The sequence shown here is derived from an EMBL/GenBank/DDBJ whole genome shotgun (WGS) entry which is preliminary data.</text>
</comment>
<dbReference type="Proteomes" id="UP000309340">
    <property type="component" value="Unassembled WGS sequence"/>
</dbReference>
<sequence>MKFTSTLSILAVMAVGVRAAPIKVLPGMGDMVPKGTYLPPGVVIRPLSGDRGPLEPLPYGFDAESLLHIDGVEGASGVDAKDEDGNGFVGEGPGPVVINDFDADS</sequence>
<gene>
    <name evidence="2" type="ORF">B0A55_07401</name>
</gene>
<evidence type="ECO:0000313" key="3">
    <source>
        <dbReference type="Proteomes" id="UP000309340"/>
    </source>
</evidence>
<organism evidence="2 3">
    <name type="scientific">Friedmanniomyces simplex</name>
    <dbReference type="NCBI Taxonomy" id="329884"/>
    <lineage>
        <taxon>Eukaryota</taxon>
        <taxon>Fungi</taxon>
        <taxon>Dikarya</taxon>
        <taxon>Ascomycota</taxon>
        <taxon>Pezizomycotina</taxon>
        <taxon>Dothideomycetes</taxon>
        <taxon>Dothideomycetidae</taxon>
        <taxon>Mycosphaerellales</taxon>
        <taxon>Teratosphaeriaceae</taxon>
        <taxon>Friedmanniomyces</taxon>
    </lineage>
</organism>
<reference evidence="2 3" key="1">
    <citation type="submission" date="2017-03" db="EMBL/GenBank/DDBJ databases">
        <title>Genomes of endolithic fungi from Antarctica.</title>
        <authorList>
            <person name="Coleine C."/>
            <person name="Masonjones S."/>
            <person name="Stajich J.E."/>
        </authorList>
    </citation>
    <scope>NUCLEOTIDE SEQUENCE [LARGE SCALE GENOMIC DNA]</scope>
    <source>
        <strain evidence="2 3">CCFEE 5184</strain>
    </source>
</reference>
<feature type="signal peptide" evidence="1">
    <location>
        <begin position="1"/>
        <end position="19"/>
    </location>
</feature>